<dbReference type="EMBL" id="LAZR01002743">
    <property type="protein sequence ID" value="KKN26154.1"/>
    <property type="molecule type" value="Genomic_DNA"/>
</dbReference>
<protein>
    <submittedName>
        <fullName evidence="2">Uncharacterized protein</fullName>
    </submittedName>
</protein>
<dbReference type="AlphaFoldDB" id="A0A0F9P7S4"/>
<feature type="compositionally biased region" description="Basic residues" evidence="1">
    <location>
        <begin position="48"/>
        <end position="79"/>
    </location>
</feature>
<feature type="compositionally biased region" description="Pro residues" evidence="1">
    <location>
        <begin position="92"/>
        <end position="110"/>
    </location>
</feature>
<feature type="compositionally biased region" description="Basic and acidic residues" evidence="1">
    <location>
        <begin position="152"/>
        <end position="173"/>
    </location>
</feature>
<organism evidence="2">
    <name type="scientific">marine sediment metagenome</name>
    <dbReference type="NCBI Taxonomy" id="412755"/>
    <lineage>
        <taxon>unclassified sequences</taxon>
        <taxon>metagenomes</taxon>
        <taxon>ecological metagenomes</taxon>
    </lineage>
</organism>
<evidence type="ECO:0000256" key="1">
    <source>
        <dbReference type="SAM" id="MobiDB-lite"/>
    </source>
</evidence>
<name>A0A0F9P7S4_9ZZZZ</name>
<feature type="compositionally biased region" description="Basic and acidic residues" evidence="1">
    <location>
        <begin position="120"/>
        <end position="132"/>
    </location>
</feature>
<accession>A0A0F9P7S4</accession>
<feature type="region of interest" description="Disordered" evidence="1">
    <location>
        <begin position="38"/>
        <end position="204"/>
    </location>
</feature>
<reference evidence="2" key="1">
    <citation type="journal article" date="2015" name="Nature">
        <title>Complex archaea that bridge the gap between prokaryotes and eukaryotes.</title>
        <authorList>
            <person name="Spang A."/>
            <person name="Saw J.H."/>
            <person name="Jorgensen S.L."/>
            <person name="Zaremba-Niedzwiedzka K."/>
            <person name="Martijn J."/>
            <person name="Lind A.E."/>
            <person name="van Eijk R."/>
            <person name="Schleper C."/>
            <person name="Guy L."/>
            <person name="Ettema T.J."/>
        </authorList>
    </citation>
    <scope>NUCLEOTIDE SEQUENCE</scope>
</reference>
<comment type="caution">
    <text evidence="2">The sequence shown here is derived from an EMBL/GenBank/DDBJ whole genome shotgun (WGS) entry which is preliminary data.</text>
</comment>
<sequence>MAYVADDTVGFGDGLAGVGKKERKRQKRLIRAALAAGRPIPPGMAPRLVRKLRGKRRVKVRKAKASRSLALRKQRRAAPRTRAAARERRVVPTPPRPGGYTRPPPPPPRPRPVEGPQLVEGERPGPPPDRRQGWVLTGSGWSFQPRQPRPVTPEERARARERRVFLDTPDGRPPRRRPTRPVYRPPPPDIAPELAPYLGPEGPPFQFAPRAAPALRARELPRLCRRG</sequence>
<gene>
    <name evidence="2" type="ORF">LCGC14_0877550</name>
</gene>
<evidence type="ECO:0000313" key="2">
    <source>
        <dbReference type="EMBL" id="KKN26154.1"/>
    </source>
</evidence>
<proteinExistence type="predicted"/>